<dbReference type="SUPFAM" id="SSF109910">
    <property type="entry name" value="YgfY-like"/>
    <property type="match status" value="1"/>
</dbReference>
<evidence type="ECO:0000256" key="1">
    <source>
        <dbReference type="ARBA" id="ARBA00004496"/>
    </source>
</evidence>
<evidence type="ECO:0000256" key="5">
    <source>
        <dbReference type="ARBA" id="ARBA00023186"/>
    </source>
</evidence>
<gene>
    <name evidence="6" type="ORF">ISN26_02450</name>
</gene>
<reference evidence="6" key="1">
    <citation type="submission" date="2020-10" db="EMBL/GenBank/DDBJ databases">
        <title>An improved Amphimedon queenslandica hologenome assembly reveals how three proteobacterial symbionts can extend the metabolic phenotypic of their marine sponge host.</title>
        <authorList>
            <person name="Degnan B."/>
            <person name="Degnan S."/>
            <person name="Xiang X."/>
        </authorList>
    </citation>
    <scope>NUCLEOTIDE SEQUENCE</scope>
    <source>
        <strain evidence="6">AqS2</strain>
    </source>
</reference>
<organism evidence="6 7">
    <name type="scientific">Candidatus Amphirhobacter heronislandensis</name>
    <dbReference type="NCBI Taxonomy" id="1732024"/>
    <lineage>
        <taxon>Bacteria</taxon>
        <taxon>Pseudomonadati</taxon>
        <taxon>Pseudomonadota</taxon>
        <taxon>Gammaproteobacteria</taxon>
        <taxon>Candidatus Tethybacterales</taxon>
        <taxon>Candidatus Tethybacteraceae</taxon>
        <taxon>Candidatus Amphirhobacter</taxon>
    </lineage>
</organism>
<dbReference type="PANTHER" id="PTHR39585:SF1">
    <property type="entry name" value="FAD ASSEMBLY FACTOR SDHE"/>
    <property type="match status" value="1"/>
</dbReference>
<dbReference type="InterPro" id="IPR036714">
    <property type="entry name" value="SDH_sf"/>
</dbReference>
<protein>
    <recommendedName>
        <fullName evidence="3">FAD assembly factor SdhE</fullName>
    </recommendedName>
</protein>
<evidence type="ECO:0000256" key="4">
    <source>
        <dbReference type="ARBA" id="ARBA00022490"/>
    </source>
</evidence>
<keyword evidence="4" id="KW-0963">Cytoplasm</keyword>
<sequence length="96" mass="10243">MSSEAGLDADALRRRLAWGCRRGMLELDVLLRPLAARLDELDAAGLEAAAGLLECGDDELWDVLVLRRRAPAPAQQELVRSLLAAGPQATQGASHA</sequence>
<dbReference type="InterPro" id="IPR050531">
    <property type="entry name" value="SdhE_FAD_assembly_factor"/>
</dbReference>
<evidence type="ECO:0000313" key="6">
    <source>
        <dbReference type="EMBL" id="MBF2734940.1"/>
    </source>
</evidence>
<dbReference type="PANTHER" id="PTHR39585">
    <property type="entry name" value="FAD ASSEMBLY FACTOR SDHE"/>
    <property type="match status" value="1"/>
</dbReference>
<comment type="subcellular location">
    <subcellularLocation>
        <location evidence="1">Cytoplasm</location>
    </subcellularLocation>
</comment>
<dbReference type="EMBL" id="JADHEI010000028">
    <property type="protein sequence ID" value="MBF2734940.1"/>
    <property type="molecule type" value="Genomic_DNA"/>
</dbReference>
<evidence type="ECO:0000313" key="7">
    <source>
        <dbReference type="Proteomes" id="UP000604381"/>
    </source>
</evidence>
<evidence type="ECO:0000256" key="2">
    <source>
        <dbReference type="ARBA" id="ARBA00008571"/>
    </source>
</evidence>
<name>A0A930UBM0_9GAMM</name>
<dbReference type="Proteomes" id="UP000604381">
    <property type="component" value="Unassembled WGS sequence"/>
</dbReference>
<proteinExistence type="inferred from homology"/>
<accession>A0A930UBM0</accession>
<comment type="similarity">
    <text evidence="2">Belongs to the SdhE FAD assembly factor family.</text>
</comment>
<dbReference type="AlphaFoldDB" id="A0A930UBM0"/>
<comment type="caution">
    <text evidence="6">The sequence shown here is derived from an EMBL/GenBank/DDBJ whole genome shotgun (WGS) entry which is preliminary data.</text>
</comment>
<dbReference type="GO" id="GO:0005737">
    <property type="term" value="C:cytoplasm"/>
    <property type="evidence" value="ECO:0007669"/>
    <property type="project" value="UniProtKB-SubCell"/>
</dbReference>
<evidence type="ECO:0000256" key="3">
    <source>
        <dbReference type="ARBA" id="ARBA00019418"/>
    </source>
</evidence>
<keyword evidence="7" id="KW-1185">Reference proteome</keyword>
<keyword evidence="5" id="KW-0143">Chaperone</keyword>
<dbReference type="Pfam" id="PF03937">
    <property type="entry name" value="Sdh5"/>
    <property type="match status" value="1"/>
</dbReference>
<dbReference type="GO" id="GO:0006105">
    <property type="term" value="P:succinate metabolic process"/>
    <property type="evidence" value="ECO:0007669"/>
    <property type="project" value="TreeGrafter"/>
</dbReference>
<dbReference type="Gene3D" id="1.10.150.250">
    <property type="entry name" value="Flavinator of succinate dehydrogenase"/>
    <property type="match status" value="1"/>
</dbReference>
<dbReference type="InterPro" id="IPR005631">
    <property type="entry name" value="SDH"/>
</dbReference>